<organism evidence="2 3">
    <name type="scientific">Elysia crispata</name>
    <name type="common">lettuce slug</name>
    <dbReference type="NCBI Taxonomy" id="231223"/>
    <lineage>
        <taxon>Eukaryota</taxon>
        <taxon>Metazoa</taxon>
        <taxon>Spiralia</taxon>
        <taxon>Lophotrochozoa</taxon>
        <taxon>Mollusca</taxon>
        <taxon>Gastropoda</taxon>
        <taxon>Heterobranchia</taxon>
        <taxon>Euthyneura</taxon>
        <taxon>Panpulmonata</taxon>
        <taxon>Sacoglossa</taxon>
        <taxon>Placobranchoidea</taxon>
        <taxon>Plakobranchidae</taxon>
        <taxon>Elysia</taxon>
    </lineage>
</organism>
<proteinExistence type="predicted"/>
<gene>
    <name evidence="2" type="ORF">RRG08_049877</name>
</gene>
<dbReference type="Proteomes" id="UP001283361">
    <property type="component" value="Unassembled WGS sequence"/>
</dbReference>
<sequence>MDSFSCWSPEPGISHHIISEQYCTSASIVSVFGEKEGEKGDGGAFFRLRGEDQISDDQNERVPALRSS</sequence>
<comment type="caution">
    <text evidence="2">The sequence shown here is derived from an EMBL/GenBank/DDBJ whole genome shotgun (WGS) entry which is preliminary data.</text>
</comment>
<evidence type="ECO:0000313" key="2">
    <source>
        <dbReference type="EMBL" id="KAK3727251.1"/>
    </source>
</evidence>
<accession>A0AAE0XZ62</accession>
<evidence type="ECO:0000256" key="1">
    <source>
        <dbReference type="SAM" id="MobiDB-lite"/>
    </source>
</evidence>
<feature type="region of interest" description="Disordered" evidence="1">
    <location>
        <begin position="42"/>
        <end position="68"/>
    </location>
</feature>
<name>A0AAE0XZ62_9GAST</name>
<dbReference type="EMBL" id="JAWDGP010007247">
    <property type="protein sequence ID" value="KAK3727251.1"/>
    <property type="molecule type" value="Genomic_DNA"/>
</dbReference>
<reference evidence="2" key="1">
    <citation type="journal article" date="2023" name="G3 (Bethesda)">
        <title>A reference genome for the long-term kleptoplast-retaining sea slug Elysia crispata morphotype clarki.</title>
        <authorList>
            <person name="Eastman K.E."/>
            <person name="Pendleton A.L."/>
            <person name="Shaikh M.A."/>
            <person name="Suttiyut T."/>
            <person name="Ogas R."/>
            <person name="Tomko P."/>
            <person name="Gavelis G."/>
            <person name="Widhalm J.R."/>
            <person name="Wisecaver J.H."/>
        </authorList>
    </citation>
    <scope>NUCLEOTIDE SEQUENCE</scope>
    <source>
        <strain evidence="2">ECLA1</strain>
    </source>
</reference>
<keyword evidence="3" id="KW-1185">Reference proteome</keyword>
<dbReference type="AlphaFoldDB" id="A0AAE0XZ62"/>
<evidence type="ECO:0000313" key="3">
    <source>
        <dbReference type="Proteomes" id="UP001283361"/>
    </source>
</evidence>
<protein>
    <submittedName>
        <fullName evidence="2">Uncharacterized protein</fullName>
    </submittedName>
</protein>